<feature type="region of interest" description="Disordered" evidence="1">
    <location>
        <begin position="74"/>
        <end position="134"/>
    </location>
</feature>
<reference evidence="3" key="1">
    <citation type="submission" date="2019-06" db="EMBL/GenBank/DDBJ databases">
        <authorList>
            <person name="Broberg M."/>
        </authorList>
    </citation>
    <scope>NUCLEOTIDE SEQUENCE [LARGE SCALE GENOMIC DNA]</scope>
</reference>
<dbReference type="EMBL" id="CABFOC020000014">
    <property type="protein sequence ID" value="CAH0046202.1"/>
    <property type="molecule type" value="Genomic_DNA"/>
</dbReference>
<evidence type="ECO:0000256" key="1">
    <source>
        <dbReference type="SAM" id="MobiDB-lite"/>
    </source>
</evidence>
<evidence type="ECO:0000313" key="2">
    <source>
        <dbReference type="EMBL" id="CAH0046202.1"/>
    </source>
</evidence>
<evidence type="ECO:0000313" key="3">
    <source>
        <dbReference type="Proteomes" id="UP000775872"/>
    </source>
</evidence>
<accession>A0A9N9YZC3</accession>
<dbReference type="Proteomes" id="UP000775872">
    <property type="component" value="Unassembled WGS sequence"/>
</dbReference>
<gene>
    <name evidence="2" type="ORF">CSOL1703_00011931</name>
</gene>
<dbReference type="AlphaFoldDB" id="A0A9N9YZC3"/>
<keyword evidence="3" id="KW-1185">Reference proteome</keyword>
<reference evidence="2 3" key="2">
    <citation type="submission" date="2021-10" db="EMBL/GenBank/DDBJ databases">
        <authorList>
            <person name="Piombo E."/>
        </authorList>
    </citation>
    <scope>NUCLEOTIDE SEQUENCE [LARGE SCALE GENOMIC DNA]</scope>
</reference>
<proteinExistence type="predicted"/>
<organism evidence="2 3">
    <name type="scientific">Clonostachys solani</name>
    <dbReference type="NCBI Taxonomy" id="160281"/>
    <lineage>
        <taxon>Eukaryota</taxon>
        <taxon>Fungi</taxon>
        <taxon>Dikarya</taxon>
        <taxon>Ascomycota</taxon>
        <taxon>Pezizomycotina</taxon>
        <taxon>Sordariomycetes</taxon>
        <taxon>Hypocreomycetidae</taxon>
        <taxon>Hypocreales</taxon>
        <taxon>Bionectriaceae</taxon>
        <taxon>Clonostachys</taxon>
    </lineage>
</organism>
<sequence>MRFLSLKLVKNSEVRLTEHSKPVQAKLTGHSEPVQVKLTDHDKTENGRLDRENQRLTCEILRLTKRNAQLKDKLVKLTENESNGSGDESSDMEEELMDPGSEPPRRTMGGKSPRKTIGGKGPAKKVTGGMINVVPEAPATPATFMRQLWRR</sequence>
<feature type="compositionally biased region" description="Acidic residues" evidence="1">
    <location>
        <begin position="88"/>
        <end position="97"/>
    </location>
</feature>
<protein>
    <submittedName>
        <fullName evidence="2">Uncharacterized protein</fullName>
    </submittedName>
</protein>
<comment type="caution">
    <text evidence="2">The sequence shown here is derived from an EMBL/GenBank/DDBJ whole genome shotgun (WGS) entry which is preliminary data.</text>
</comment>
<name>A0A9N9YZC3_9HYPO</name>